<dbReference type="Proteomes" id="UP000509791">
    <property type="component" value="Chromosome"/>
</dbReference>
<reference evidence="1 2" key="1">
    <citation type="submission" date="2020-06" db="EMBL/GenBank/DDBJ databases">
        <authorList>
            <person name="Chuat V."/>
        </authorList>
    </citation>
    <scope>NUCLEOTIDE SEQUENCE [LARGE SCALE GENOMIC DNA]</scope>
    <source>
        <strain evidence="1">STH_CIRM_998</strain>
    </source>
</reference>
<protein>
    <submittedName>
        <fullName evidence="1">Uncharacterized protein</fullName>
    </submittedName>
</protein>
<sequence>MINMDHMVLTDHMASMEKNLTKKKVIQEHIVVEKDSINGDDAAPYTLTD</sequence>
<dbReference type="EMBL" id="LR822027">
    <property type="protein sequence ID" value="CAD0152452.1"/>
    <property type="molecule type" value="Genomic_DNA"/>
</dbReference>
<evidence type="ECO:0000313" key="2">
    <source>
        <dbReference type="Proteomes" id="UP000509791"/>
    </source>
</evidence>
<dbReference type="AlphaFoldDB" id="A0A8D6U799"/>
<gene>
    <name evidence="1" type="ORF">STHERMO_1171</name>
</gene>
<accession>A0A8D6U799</accession>
<organism evidence="1 2">
    <name type="scientific">Streptococcus thermophilus</name>
    <dbReference type="NCBI Taxonomy" id="1308"/>
    <lineage>
        <taxon>Bacteria</taxon>
        <taxon>Bacillati</taxon>
        <taxon>Bacillota</taxon>
        <taxon>Bacilli</taxon>
        <taxon>Lactobacillales</taxon>
        <taxon>Streptococcaceae</taxon>
        <taxon>Streptococcus</taxon>
    </lineage>
</organism>
<proteinExistence type="predicted"/>
<name>A0A8D6U799_STRTR</name>
<evidence type="ECO:0000313" key="1">
    <source>
        <dbReference type="EMBL" id="CAD0152452.1"/>
    </source>
</evidence>